<accession>A0A822Z6R1</accession>
<feature type="compositionally biased region" description="Low complexity" evidence="1">
    <location>
        <begin position="244"/>
        <end position="260"/>
    </location>
</feature>
<feature type="compositionally biased region" description="Basic and acidic residues" evidence="1">
    <location>
        <begin position="293"/>
        <end position="324"/>
    </location>
</feature>
<feature type="compositionally biased region" description="Polar residues" evidence="1">
    <location>
        <begin position="214"/>
        <end position="243"/>
    </location>
</feature>
<proteinExistence type="predicted"/>
<evidence type="ECO:0000256" key="3">
    <source>
        <dbReference type="SAM" id="SignalP"/>
    </source>
</evidence>
<keyword evidence="2" id="KW-0472">Membrane</keyword>
<feature type="region of interest" description="Disordered" evidence="1">
    <location>
        <begin position="68"/>
        <end position="326"/>
    </location>
</feature>
<sequence length="560" mass="63869">MAGTQYFSFRGFLFLFLVFFLFSSLLASALSETQTQRNRFVGRRMLEIEEVEEEEELLAQPKKKFTKTQPKLIEMEEENEQPKKKSTKTKSKFIEMEEEEQPKKKSTKIQTKFIDMEEGEQLEKKTTTKNKAQLIDVDEEPKKKSTKSQTKLIEEDQEEQPKKKSTKVQTGLTEEEEEEQEQPKKKSTKSQTNLVEEAEEEEEEEQPKKKANLLTKNQAKLIKPTTSSMKATASSGTILSNTQLKKLNSTSKSSNSTKSNPILIKKSPDLLKPSTPKNKTVVAKQSQTTTDKNSSELKSKTLEKKQVAEKNAKQEKTQKPMKIDQDEEDDLVSEFRDLPSKIHQSFIPDLERISTTSKVYLSRANKEITKGVKPYVGSKYAPSIASTISCVFVLVPLLLVSLVFNRMKAYFSLQQIVILIQVYLSIYFLILAFSSLVTGLEPLKFFYSTSQSSYICLQVLQTLGYVMYLLLLLMDLVVVFSTETRLGSKLLGLAQTIVGFAVGLHYYATVFHRAVLRQPPKTNWKVHGIYATCFLLICLFARSERRKKAYLQDGEDGKKS</sequence>
<keyword evidence="2" id="KW-1133">Transmembrane helix</keyword>
<evidence type="ECO:0000256" key="1">
    <source>
        <dbReference type="SAM" id="MobiDB-lite"/>
    </source>
</evidence>
<feature type="chain" id="PRO_5033015387" description="DNA ligase 1-like" evidence="3">
    <location>
        <begin position="32"/>
        <end position="560"/>
    </location>
</feature>
<reference evidence="4 5" key="1">
    <citation type="journal article" date="2020" name="Mol. Biol. Evol.">
        <title>Distinct Expression and Methylation Patterns for Genes with Different Fates following a Single Whole-Genome Duplication in Flowering Plants.</title>
        <authorList>
            <person name="Shi T."/>
            <person name="Rahmani R.S."/>
            <person name="Gugger P.F."/>
            <person name="Wang M."/>
            <person name="Li H."/>
            <person name="Zhang Y."/>
            <person name="Li Z."/>
            <person name="Wang Q."/>
            <person name="Van de Peer Y."/>
            <person name="Marchal K."/>
            <person name="Chen J."/>
        </authorList>
    </citation>
    <scope>NUCLEOTIDE SEQUENCE [LARGE SCALE GENOMIC DNA]</scope>
    <source>
        <tissue evidence="4">Leaf</tissue>
    </source>
</reference>
<organism evidence="4 5">
    <name type="scientific">Nelumbo nucifera</name>
    <name type="common">Sacred lotus</name>
    <dbReference type="NCBI Taxonomy" id="4432"/>
    <lineage>
        <taxon>Eukaryota</taxon>
        <taxon>Viridiplantae</taxon>
        <taxon>Streptophyta</taxon>
        <taxon>Embryophyta</taxon>
        <taxon>Tracheophyta</taxon>
        <taxon>Spermatophyta</taxon>
        <taxon>Magnoliopsida</taxon>
        <taxon>Proteales</taxon>
        <taxon>Nelumbonaceae</taxon>
        <taxon>Nelumbo</taxon>
    </lineage>
</organism>
<feature type="transmembrane region" description="Helical" evidence="2">
    <location>
        <begin position="380"/>
        <end position="404"/>
    </location>
</feature>
<evidence type="ECO:0000256" key="2">
    <source>
        <dbReference type="SAM" id="Phobius"/>
    </source>
</evidence>
<feature type="transmembrane region" description="Helical" evidence="2">
    <location>
        <begin position="457"/>
        <end position="478"/>
    </location>
</feature>
<keyword evidence="2" id="KW-0812">Transmembrane</keyword>
<dbReference type="AlphaFoldDB" id="A0A822Z6R1"/>
<gene>
    <name evidence="4" type="ORF">HUJ06_014643</name>
</gene>
<dbReference type="PANTHER" id="PTHR35310">
    <property type="entry name" value="CELL WALL INTEGRITY/STRESS RESPONSE COMPONENT-LIKE PROTEIN"/>
    <property type="match status" value="1"/>
</dbReference>
<dbReference type="Proteomes" id="UP000607653">
    <property type="component" value="Unassembled WGS sequence"/>
</dbReference>
<comment type="caution">
    <text evidence="4">The sequence shown here is derived from an EMBL/GenBank/DDBJ whole genome shotgun (WGS) entry which is preliminary data.</text>
</comment>
<feature type="compositionally biased region" description="Polar residues" evidence="1">
    <location>
        <begin position="275"/>
        <end position="291"/>
    </location>
</feature>
<dbReference type="PANTHER" id="PTHR35310:SF1">
    <property type="entry name" value="CELL WALL INTEGRITY_STRESS RESPONSE COMPONENT-LIKE PROTEIN"/>
    <property type="match status" value="1"/>
</dbReference>
<feature type="transmembrane region" description="Helical" evidence="2">
    <location>
        <begin position="524"/>
        <end position="541"/>
    </location>
</feature>
<name>A0A822Z6R1_NELNU</name>
<evidence type="ECO:0000313" key="4">
    <source>
        <dbReference type="EMBL" id="DAD40320.1"/>
    </source>
</evidence>
<feature type="transmembrane region" description="Helical" evidence="2">
    <location>
        <begin position="416"/>
        <end position="437"/>
    </location>
</feature>
<feature type="transmembrane region" description="Helical" evidence="2">
    <location>
        <begin position="490"/>
        <end position="508"/>
    </location>
</feature>
<dbReference type="EMBL" id="DUZY01000005">
    <property type="protein sequence ID" value="DAD40320.1"/>
    <property type="molecule type" value="Genomic_DNA"/>
</dbReference>
<keyword evidence="5" id="KW-1185">Reference proteome</keyword>
<feature type="compositionally biased region" description="Acidic residues" evidence="1">
    <location>
        <begin position="196"/>
        <end position="205"/>
    </location>
</feature>
<evidence type="ECO:0008006" key="6">
    <source>
        <dbReference type="Google" id="ProtNLM"/>
    </source>
</evidence>
<protein>
    <recommendedName>
        <fullName evidence="6">DNA ligase 1-like</fullName>
    </recommendedName>
</protein>
<keyword evidence="3" id="KW-0732">Signal</keyword>
<feature type="signal peptide" evidence="3">
    <location>
        <begin position="1"/>
        <end position="31"/>
    </location>
</feature>
<evidence type="ECO:0000313" key="5">
    <source>
        <dbReference type="Proteomes" id="UP000607653"/>
    </source>
</evidence>